<dbReference type="Proteomes" id="UP000092460">
    <property type="component" value="Unassembled WGS sequence"/>
</dbReference>
<keyword evidence="7" id="KW-0812">Transmembrane</keyword>
<keyword evidence="10" id="KW-1185">Reference proteome</keyword>
<evidence type="ECO:0000256" key="4">
    <source>
        <dbReference type="ARBA" id="ARBA00022679"/>
    </source>
</evidence>
<dbReference type="GO" id="GO:0000428">
    <property type="term" value="C:DNA-directed RNA polymerase complex"/>
    <property type="evidence" value="ECO:0007669"/>
    <property type="project" value="UniProtKB-KW"/>
</dbReference>
<keyword evidence="7" id="KW-0472">Membrane</keyword>
<proteinExistence type="inferred from homology"/>
<dbReference type="Gene3D" id="2.40.50.150">
    <property type="match status" value="1"/>
</dbReference>
<dbReference type="GO" id="GO:0006351">
    <property type="term" value="P:DNA-templated transcription"/>
    <property type="evidence" value="ECO:0007669"/>
    <property type="project" value="InterPro"/>
</dbReference>
<dbReference type="GO" id="GO:0003677">
    <property type="term" value="F:DNA binding"/>
    <property type="evidence" value="ECO:0007669"/>
    <property type="project" value="InterPro"/>
</dbReference>
<evidence type="ECO:0000256" key="6">
    <source>
        <dbReference type="ARBA" id="ARBA00023163"/>
    </source>
</evidence>
<feature type="transmembrane region" description="Helical" evidence="7">
    <location>
        <begin position="217"/>
        <end position="237"/>
    </location>
</feature>
<dbReference type="InterPro" id="IPR007120">
    <property type="entry name" value="DNA-dir_RNAP_su2_dom"/>
</dbReference>
<dbReference type="InterPro" id="IPR015712">
    <property type="entry name" value="DNA-dir_RNA_pol_su2"/>
</dbReference>
<comment type="similarity">
    <text evidence="1">Belongs to the RNA polymerase beta chain family.</text>
</comment>
<dbReference type="EMBL" id="JXJN01023411">
    <property type="status" value="NOT_ANNOTATED_CDS"/>
    <property type="molecule type" value="Genomic_DNA"/>
</dbReference>
<dbReference type="SUPFAM" id="SSF64484">
    <property type="entry name" value="beta and beta-prime subunits of DNA dependent RNA-polymerase"/>
    <property type="match status" value="1"/>
</dbReference>
<dbReference type="AlphaFoldDB" id="A0A1B0C020"/>
<evidence type="ECO:0000256" key="5">
    <source>
        <dbReference type="ARBA" id="ARBA00022695"/>
    </source>
</evidence>
<dbReference type="PANTHER" id="PTHR20856">
    <property type="entry name" value="DNA-DIRECTED RNA POLYMERASE I SUBUNIT 2"/>
    <property type="match status" value="1"/>
</dbReference>
<protein>
    <recommendedName>
        <fullName evidence="2">DNA-directed RNA polymerase</fullName>
        <ecNumber evidence="2">2.7.7.6</ecNumber>
    </recommendedName>
</protein>
<keyword evidence="4" id="KW-0808">Transferase</keyword>
<keyword evidence="5" id="KW-0548">Nucleotidyltransferase</keyword>
<reference evidence="10" key="1">
    <citation type="submission" date="2015-01" db="EMBL/GenBank/DDBJ databases">
        <authorList>
            <person name="Aksoy S."/>
            <person name="Warren W."/>
            <person name="Wilson R.K."/>
        </authorList>
    </citation>
    <scope>NUCLEOTIDE SEQUENCE [LARGE SCALE GENOMIC DNA]</scope>
    <source>
        <strain evidence="10">IAEA</strain>
    </source>
</reference>
<dbReference type="GO" id="GO:0032549">
    <property type="term" value="F:ribonucleoside binding"/>
    <property type="evidence" value="ECO:0007669"/>
    <property type="project" value="InterPro"/>
</dbReference>
<dbReference type="GO" id="GO:0003899">
    <property type="term" value="F:DNA-directed RNA polymerase activity"/>
    <property type="evidence" value="ECO:0007669"/>
    <property type="project" value="UniProtKB-EC"/>
</dbReference>
<evidence type="ECO:0000259" key="8">
    <source>
        <dbReference type="Pfam" id="PF00562"/>
    </source>
</evidence>
<keyword evidence="6" id="KW-0804">Transcription</keyword>
<dbReference type="STRING" id="67801.A0A1B0C020"/>
<name>A0A1B0C020_9MUSC</name>
<evidence type="ECO:0000256" key="7">
    <source>
        <dbReference type="SAM" id="Phobius"/>
    </source>
</evidence>
<organism evidence="9 10">
    <name type="scientific">Glossina palpalis gambiensis</name>
    <dbReference type="NCBI Taxonomy" id="67801"/>
    <lineage>
        <taxon>Eukaryota</taxon>
        <taxon>Metazoa</taxon>
        <taxon>Ecdysozoa</taxon>
        <taxon>Arthropoda</taxon>
        <taxon>Hexapoda</taxon>
        <taxon>Insecta</taxon>
        <taxon>Pterygota</taxon>
        <taxon>Neoptera</taxon>
        <taxon>Endopterygota</taxon>
        <taxon>Diptera</taxon>
        <taxon>Brachycera</taxon>
        <taxon>Muscomorpha</taxon>
        <taxon>Hippoboscoidea</taxon>
        <taxon>Glossinidae</taxon>
        <taxon>Glossina</taxon>
    </lineage>
</organism>
<feature type="domain" description="DNA-directed RNA polymerase subunit 2 hybrid-binding" evidence="8">
    <location>
        <begin position="54"/>
        <end position="134"/>
    </location>
</feature>
<dbReference type="InterPro" id="IPR014724">
    <property type="entry name" value="RNA_pol_RPB2_OB-fold"/>
</dbReference>
<evidence type="ECO:0000256" key="2">
    <source>
        <dbReference type="ARBA" id="ARBA00012418"/>
    </source>
</evidence>
<keyword evidence="7" id="KW-1133">Transmembrane helix</keyword>
<accession>A0A1B0C020</accession>
<sequence length="259" mass="29415">MASLLISSTIINYLIILGIGTHTQMTLQPKLVRTLDGMDVTAVVANGLLLTWGNMYQCQMTKQTMGTPCLNWPKQAGTKMYRLQTPAAPLFRPVHYDNVGLDDFAMGTNAILAVISYTGYDMEDAMIINKYAYEHSEKGHNLDSNLTDPFVLPKFGFGFLMITVAVNMLAVLTFIQPNRDRRKYLFPCILWNFYMLAAIAENILEIAWFMIKMGIPFTVFAITNIVGVFMLAFQNILTMQVLRFYKYLNYMPDAYAPFV</sequence>
<evidence type="ECO:0000256" key="3">
    <source>
        <dbReference type="ARBA" id="ARBA00022478"/>
    </source>
</evidence>
<evidence type="ECO:0000313" key="10">
    <source>
        <dbReference type="Proteomes" id="UP000092460"/>
    </source>
</evidence>
<dbReference type="VEuPathDB" id="VectorBase:GPPI045562"/>
<feature type="transmembrane region" description="Helical" evidence="7">
    <location>
        <begin position="184"/>
        <end position="211"/>
    </location>
</feature>
<dbReference type="Pfam" id="PF00562">
    <property type="entry name" value="RNA_pol_Rpb2_6"/>
    <property type="match status" value="1"/>
</dbReference>
<dbReference type="InterPro" id="IPR037033">
    <property type="entry name" value="DNA-dir_RNAP_su2_hyb_sf"/>
</dbReference>
<evidence type="ECO:0000313" key="9">
    <source>
        <dbReference type="EnsemblMetazoa" id="GPPI045562-PA"/>
    </source>
</evidence>
<reference evidence="9" key="2">
    <citation type="submission" date="2020-05" db="UniProtKB">
        <authorList>
            <consortium name="EnsemblMetazoa"/>
        </authorList>
    </citation>
    <scope>IDENTIFICATION</scope>
    <source>
        <strain evidence="9">IAEA</strain>
    </source>
</reference>
<dbReference type="EC" id="2.7.7.6" evidence="2"/>
<keyword evidence="3" id="KW-0240">DNA-directed RNA polymerase</keyword>
<feature type="transmembrane region" description="Helical" evidence="7">
    <location>
        <begin position="155"/>
        <end position="175"/>
    </location>
</feature>
<dbReference type="EnsemblMetazoa" id="GPPI045562-RA">
    <property type="protein sequence ID" value="GPPI045562-PA"/>
    <property type="gene ID" value="GPPI045562"/>
</dbReference>
<dbReference type="Gene3D" id="2.40.270.10">
    <property type="entry name" value="DNA-directed RNA polymerase, subunit 2, domain 6"/>
    <property type="match status" value="1"/>
</dbReference>
<evidence type="ECO:0000256" key="1">
    <source>
        <dbReference type="ARBA" id="ARBA00006835"/>
    </source>
</evidence>